<dbReference type="PANTHER" id="PTHR43652:SF2">
    <property type="entry name" value="BASIC AMINO ACID ANTIPORTER YFCC-RELATED"/>
    <property type="match status" value="1"/>
</dbReference>
<evidence type="ECO:0000256" key="4">
    <source>
        <dbReference type="ARBA" id="ARBA00022737"/>
    </source>
</evidence>
<feature type="transmembrane region" description="Helical" evidence="7">
    <location>
        <begin position="500"/>
        <end position="518"/>
    </location>
</feature>
<feature type="transmembrane region" description="Helical" evidence="7">
    <location>
        <begin position="12"/>
        <end position="33"/>
    </location>
</feature>
<evidence type="ECO:0000256" key="5">
    <source>
        <dbReference type="ARBA" id="ARBA00022989"/>
    </source>
</evidence>
<dbReference type="AlphaFoldDB" id="A0A1V3SU45"/>
<dbReference type="SUPFAM" id="SSF116726">
    <property type="entry name" value="TrkA C-terminal domain-like"/>
    <property type="match status" value="1"/>
</dbReference>
<accession>A0A1V3SU45</accession>
<dbReference type="Proteomes" id="UP000188586">
    <property type="component" value="Unassembled WGS sequence"/>
</dbReference>
<keyword evidence="5 7" id="KW-1133">Transmembrane helix</keyword>
<dbReference type="GO" id="GO:0005886">
    <property type="term" value="C:plasma membrane"/>
    <property type="evidence" value="ECO:0007669"/>
    <property type="project" value="TreeGrafter"/>
</dbReference>
<dbReference type="PROSITE" id="PS51202">
    <property type="entry name" value="RCK_C"/>
    <property type="match status" value="1"/>
</dbReference>
<feature type="transmembrane region" description="Helical" evidence="7">
    <location>
        <begin position="155"/>
        <end position="177"/>
    </location>
</feature>
<evidence type="ECO:0000256" key="3">
    <source>
        <dbReference type="ARBA" id="ARBA00022692"/>
    </source>
</evidence>
<keyword evidence="2" id="KW-0813">Transport</keyword>
<dbReference type="InterPro" id="IPR051679">
    <property type="entry name" value="DASS-Related_Transporters"/>
</dbReference>
<evidence type="ECO:0000256" key="6">
    <source>
        <dbReference type="ARBA" id="ARBA00023136"/>
    </source>
</evidence>
<dbReference type="Gene3D" id="3.30.70.1450">
    <property type="entry name" value="Regulator of K+ conductance, C-terminal domain"/>
    <property type="match status" value="1"/>
</dbReference>
<keyword evidence="6 7" id="KW-0472">Membrane</keyword>
<feature type="transmembrane region" description="Helical" evidence="7">
    <location>
        <begin position="40"/>
        <end position="58"/>
    </location>
</feature>
<feature type="transmembrane region" description="Helical" evidence="7">
    <location>
        <begin position="562"/>
        <end position="580"/>
    </location>
</feature>
<evidence type="ECO:0000313" key="9">
    <source>
        <dbReference type="EMBL" id="OOH70864.1"/>
    </source>
</evidence>
<organism evidence="9 10">
    <name type="scientific">Leptospirillum ferriphilum</name>
    <dbReference type="NCBI Taxonomy" id="178606"/>
    <lineage>
        <taxon>Bacteria</taxon>
        <taxon>Pseudomonadati</taxon>
        <taxon>Nitrospirota</taxon>
        <taxon>Nitrospiria</taxon>
        <taxon>Nitrospirales</taxon>
        <taxon>Nitrospiraceae</taxon>
        <taxon>Leptospirillum</taxon>
    </lineage>
</organism>
<dbReference type="GO" id="GO:0006813">
    <property type="term" value="P:potassium ion transport"/>
    <property type="evidence" value="ECO:0007669"/>
    <property type="project" value="InterPro"/>
</dbReference>
<evidence type="ECO:0000256" key="2">
    <source>
        <dbReference type="ARBA" id="ARBA00022448"/>
    </source>
</evidence>
<dbReference type="InterPro" id="IPR004680">
    <property type="entry name" value="Cit_transptr-like_dom"/>
</dbReference>
<feature type="transmembrane region" description="Helical" evidence="7">
    <location>
        <begin position="127"/>
        <end position="143"/>
    </location>
</feature>
<keyword evidence="4" id="KW-0677">Repeat</keyword>
<sequence>MFFPLVHQWKEILPMQSWGVGLLAIVTILLLAMGTVPVEMVAVGVLVVLGVTGLLPVSDLFRGFSEPAVFLIGSLFVLSEGMARAKVVRWLATTLTIHIGKKPFLLSAALYLLAGVLAMFLNDTGSVAIFLPLVGALVGELGLPLRGFLLPTGYVALLGGSATLIGSSSNVIVAGFLESRHLPTFQMFDFFRVGGGAFLIGLIYLIFTRPLFLGKIGGEALPREASSRKFFVEVLLGKKFAFLGKNISDVPILAEYYVPPPGDPSPPGVRGEGEEKDRYRSFLKASWSLIRHPSAALSGPPEQSSYRGGPLREGNRVRLYVTVAQLQRVTEREGIDLYGLSGPGRGEGELFGTGQKKALEDEEVVVCEAIPAPSSGLIGRPLSTLSYLTGPDISVSGIHRSSPPPDPLSQAILSHGDVLLLKGRRESFDWLRDRSLFLYLDEVEREVFRSEKALTAVGILVLFVLASVFHWVPTVLAALMAGLAMVGTGIVRMKEALGAIEWRVIFLMGSMFPLGWALERSPFGSVLVHGLKGAGGGLGPEGALVLVLATTMVAVQFLSHTLVALFMSPVALSIAVALHVSPMPYLAAVSLGAASVFLTPFSHPVNIMTWSAGNYRLKDYLQVGGGLLLLTLAWGVFEIPRVWPFHP</sequence>
<evidence type="ECO:0000313" key="10">
    <source>
        <dbReference type="Proteomes" id="UP000188586"/>
    </source>
</evidence>
<feature type="transmembrane region" description="Helical" evidence="7">
    <location>
        <begin position="453"/>
        <end position="469"/>
    </location>
</feature>
<comment type="caution">
    <text evidence="9">The sequence shown here is derived from an EMBL/GenBank/DDBJ whole genome shotgun (WGS) entry which is preliminary data.</text>
</comment>
<protein>
    <recommendedName>
        <fullName evidence="8">RCK C-terminal domain-containing protein</fullName>
    </recommendedName>
</protein>
<dbReference type="InterPro" id="IPR036721">
    <property type="entry name" value="RCK_C_sf"/>
</dbReference>
<dbReference type="InterPro" id="IPR006037">
    <property type="entry name" value="RCK_C"/>
</dbReference>
<proteinExistence type="predicted"/>
<feature type="transmembrane region" description="Helical" evidence="7">
    <location>
        <begin position="586"/>
        <end position="608"/>
    </location>
</feature>
<evidence type="ECO:0000256" key="7">
    <source>
        <dbReference type="SAM" id="Phobius"/>
    </source>
</evidence>
<feature type="transmembrane region" description="Helical" evidence="7">
    <location>
        <begin position="620"/>
        <end position="637"/>
    </location>
</feature>
<dbReference type="GO" id="GO:0008324">
    <property type="term" value="F:monoatomic cation transmembrane transporter activity"/>
    <property type="evidence" value="ECO:0007669"/>
    <property type="project" value="InterPro"/>
</dbReference>
<feature type="transmembrane region" description="Helical" evidence="7">
    <location>
        <begin position="189"/>
        <end position="207"/>
    </location>
</feature>
<feature type="transmembrane region" description="Helical" evidence="7">
    <location>
        <begin position="104"/>
        <end position="121"/>
    </location>
</feature>
<gene>
    <name evidence="9" type="ORF">BOX24_10175</name>
</gene>
<feature type="domain" description="RCK C-terminal" evidence="8">
    <location>
        <begin position="354"/>
        <end position="437"/>
    </location>
</feature>
<dbReference type="PANTHER" id="PTHR43652">
    <property type="entry name" value="BASIC AMINO ACID ANTIPORTER YFCC-RELATED"/>
    <property type="match status" value="1"/>
</dbReference>
<evidence type="ECO:0000259" key="8">
    <source>
        <dbReference type="PROSITE" id="PS51202"/>
    </source>
</evidence>
<dbReference type="EMBL" id="MPOJ01000021">
    <property type="protein sequence ID" value="OOH70864.1"/>
    <property type="molecule type" value="Genomic_DNA"/>
</dbReference>
<dbReference type="Pfam" id="PF03600">
    <property type="entry name" value="CitMHS"/>
    <property type="match status" value="1"/>
</dbReference>
<keyword evidence="3 7" id="KW-0812">Transmembrane</keyword>
<reference evidence="9 10" key="1">
    <citation type="submission" date="2016-11" db="EMBL/GenBank/DDBJ databases">
        <title>Comparative genomics of co-occurring bacteria in distinct bioleaching systems unravels niche-specific adaptation.</title>
        <authorList>
            <person name="Zhang X."/>
            <person name="Liu X."/>
            <person name="Yin H."/>
        </authorList>
    </citation>
    <scope>NUCLEOTIDE SEQUENCE [LARGE SCALE GENOMIC DNA]</scope>
    <source>
        <strain evidence="9 10">DX</strain>
    </source>
</reference>
<name>A0A1V3SU45_9BACT</name>
<comment type="subcellular location">
    <subcellularLocation>
        <location evidence="1">Membrane</location>
        <topology evidence="1">Multi-pass membrane protein</topology>
    </subcellularLocation>
</comment>
<feature type="transmembrane region" description="Helical" evidence="7">
    <location>
        <begin position="538"/>
        <end position="555"/>
    </location>
</feature>
<evidence type="ECO:0000256" key="1">
    <source>
        <dbReference type="ARBA" id="ARBA00004141"/>
    </source>
</evidence>